<feature type="region of interest" description="Disordered" evidence="1">
    <location>
        <begin position="64"/>
        <end position="117"/>
    </location>
</feature>
<reference evidence="2 3" key="1">
    <citation type="submission" date="2014-10" db="EMBL/GenBank/DDBJ databases">
        <title>Draft genome of the hookworm Ancylostoma caninum.</title>
        <authorList>
            <person name="Mitreva M."/>
        </authorList>
    </citation>
    <scope>NUCLEOTIDE SEQUENCE [LARGE SCALE GENOMIC DNA]</scope>
    <source>
        <strain evidence="2 3">Baltimore</strain>
    </source>
</reference>
<dbReference type="Proteomes" id="UP000252519">
    <property type="component" value="Unassembled WGS sequence"/>
</dbReference>
<comment type="caution">
    <text evidence="2">The sequence shown here is derived from an EMBL/GenBank/DDBJ whole genome shotgun (WGS) entry which is preliminary data.</text>
</comment>
<accession>A0A368FU79</accession>
<sequence>MYTVTPQFPQNARVIQAAQFVPVSFVQHPMPAIGPAPVPVPPQPFATPIPVPVQPLPTPVPVPAHTLPAHLAPPPPGLQSAGAPAPPLKRRLEEGTEPASEKSASSVEAQQGRPMVQEPKGPVYVEQHVPPAWLDKSVPEWSKVEQPAWSKPSKQPLQVDLSQLTWWKPRTFSAQAGAVREAADERVFCLAPERFFLAPTATVLVRRAEGVRKACCTAADSIFAMDEAGTTHVVAVERSYRIAAALGEAAPVSRTAAARAL</sequence>
<evidence type="ECO:0000256" key="1">
    <source>
        <dbReference type="SAM" id="MobiDB-lite"/>
    </source>
</evidence>
<name>A0A368FU79_ANCCA</name>
<protein>
    <submittedName>
        <fullName evidence="2">Uncharacterized protein</fullName>
    </submittedName>
</protein>
<proteinExistence type="predicted"/>
<evidence type="ECO:0000313" key="3">
    <source>
        <dbReference type="Proteomes" id="UP000252519"/>
    </source>
</evidence>
<dbReference type="AlphaFoldDB" id="A0A368FU79"/>
<keyword evidence="3" id="KW-1185">Reference proteome</keyword>
<gene>
    <name evidence="2" type="ORF">ANCCAN_18365</name>
</gene>
<evidence type="ECO:0000313" key="2">
    <source>
        <dbReference type="EMBL" id="RCN35774.1"/>
    </source>
</evidence>
<organism evidence="2 3">
    <name type="scientific">Ancylostoma caninum</name>
    <name type="common">Dog hookworm</name>
    <dbReference type="NCBI Taxonomy" id="29170"/>
    <lineage>
        <taxon>Eukaryota</taxon>
        <taxon>Metazoa</taxon>
        <taxon>Ecdysozoa</taxon>
        <taxon>Nematoda</taxon>
        <taxon>Chromadorea</taxon>
        <taxon>Rhabditida</taxon>
        <taxon>Rhabditina</taxon>
        <taxon>Rhabditomorpha</taxon>
        <taxon>Strongyloidea</taxon>
        <taxon>Ancylostomatidae</taxon>
        <taxon>Ancylostomatinae</taxon>
        <taxon>Ancylostoma</taxon>
    </lineage>
</organism>
<dbReference type="EMBL" id="JOJR01000627">
    <property type="protein sequence ID" value="RCN35774.1"/>
    <property type="molecule type" value="Genomic_DNA"/>
</dbReference>